<dbReference type="InterPro" id="IPR058913">
    <property type="entry name" value="Integrase_dom_put"/>
</dbReference>
<protein>
    <recommendedName>
        <fullName evidence="1">Integrase core domain-containing protein</fullName>
    </recommendedName>
</protein>
<proteinExistence type="predicted"/>
<sequence>MSDMYSAMSDQELDAVIAEIHQSRPNTGYRMMKSFLHARGLLVQITRVRDSLKRVDPIGNEVRAMANQTQYSVPAPNAMWHIDGNHKLIRIERLWRDVYIQVLDPFHVVFRNLESEGMLNPDDENHLFALHWTFLPQLQKQLAFFMDAWNHHSLRTAGSQSPYQLWASFRNLEDPDEVEADCGIDWDGPYGFDDLGDQREQVEVPQVELQ</sequence>
<name>A0ABV0PS78_9TELE</name>
<dbReference type="EMBL" id="JAHRIO010083578">
    <property type="protein sequence ID" value="MEQ2186339.1"/>
    <property type="molecule type" value="Genomic_DNA"/>
</dbReference>
<reference evidence="2 3" key="1">
    <citation type="submission" date="2021-06" db="EMBL/GenBank/DDBJ databases">
        <authorList>
            <person name="Palmer J.M."/>
        </authorList>
    </citation>
    <scope>NUCLEOTIDE SEQUENCE [LARGE SCALE GENOMIC DNA]</scope>
    <source>
        <strain evidence="2 3">GA_2019</strain>
        <tissue evidence="2">Muscle</tissue>
    </source>
</reference>
<dbReference type="Pfam" id="PF24764">
    <property type="entry name" value="rva_4"/>
    <property type="match status" value="1"/>
</dbReference>
<evidence type="ECO:0000313" key="3">
    <source>
        <dbReference type="Proteomes" id="UP001476798"/>
    </source>
</evidence>
<dbReference type="PANTHER" id="PTHR46791">
    <property type="entry name" value="EXPRESSED PROTEIN"/>
    <property type="match status" value="1"/>
</dbReference>
<evidence type="ECO:0000313" key="2">
    <source>
        <dbReference type="EMBL" id="MEQ2186339.1"/>
    </source>
</evidence>
<feature type="domain" description="Integrase core" evidence="1">
    <location>
        <begin position="90"/>
        <end position="168"/>
    </location>
</feature>
<dbReference type="Proteomes" id="UP001476798">
    <property type="component" value="Unassembled WGS sequence"/>
</dbReference>
<gene>
    <name evidence="2" type="ORF">GOODEAATRI_027521</name>
</gene>
<organism evidence="2 3">
    <name type="scientific">Goodea atripinnis</name>
    <dbReference type="NCBI Taxonomy" id="208336"/>
    <lineage>
        <taxon>Eukaryota</taxon>
        <taxon>Metazoa</taxon>
        <taxon>Chordata</taxon>
        <taxon>Craniata</taxon>
        <taxon>Vertebrata</taxon>
        <taxon>Euteleostomi</taxon>
        <taxon>Actinopterygii</taxon>
        <taxon>Neopterygii</taxon>
        <taxon>Teleostei</taxon>
        <taxon>Neoteleostei</taxon>
        <taxon>Acanthomorphata</taxon>
        <taxon>Ovalentaria</taxon>
        <taxon>Atherinomorphae</taxon>
        <taxon>Cyprinodontiformes</taxon>
        <taxon>Goodeidae</taxon>
        <taxon>Goodea</taxon>
    </lineage>
</organism>
<keyword evidence="3" id="KW-1185">Reference proteome</keyword>
<accession>A0ABV0PS78</accession>
<dbReference type="PANTHER" id="PTHR46791:SF4">
    <property type="match status" value="1"/>
</dbReference>
<comment type="caution">
    <text evidence="2">The sequence shown here is derived from an EMBL/GenBank/DDBJ whole genome shotgun (WGS) entry which is preliminary data.</text>
</comment>
<evidence type="ECO:0000259" key="1">
    <source>
        <dbReference type="Pfam" id="PF24764"/>
    </source>
</evidence>